<comment type="caution">
    <text evidence="1">The sequence shown here is derived from an EMBL/GenBank/DDBJ whole genome shotgun (WGS) entry which is preliminary data.</text>
</comment>
<feature type="non-terminal residue" evidence="1">
    <location>
        <position position="191"/>
    </location>
</feature>
<reference evidence="1 2" key="1">
    <citation type="submission" date="2013-03" db="EMBL/GenBank/DDBJ databases">
        <title>Whole genome shotgun sequencing of Clostridium sartagoforme AAU1.</title>
        <authorList>
            <person name="Joshi C.G."/>
            <person name="Duggirala S.M."/>
            <person name="Nathani N.M."/>
            <person name="Bhatt V.D."/>
            <person name="Patel A.K."/>
            <person name="Pandya P.R."/>
            <person name="KaPatel J.A."/>
        </authorList>
    </citation>
    <scope>NUCLEOTIDE SEQUENCE [LARGE SCALE GENOMIC DNA]</scope>
    <source>
        <strain evidence="1 2">AAU1</strain>
    </source>
</reference>
<gene>
    <name evidence="1" type="ORF">A500_11614</name>
</gene>
<dbReference type="AlphaFoldDB" id="R9C6E1"/>
<protein>
    <submittedName>
        <fullName evidence="1">Uncharacterized protein</fullName>
    </submittedName>
</protein>
<organism evidence="1 2">
    <name type="scientific">Clostridium sartagoforme AAU1</name>
    <dbReference type="NCBI Taxonomy" id="1202534"/>
    <lineage>
        <taxon>Bacteria</taxon>
        <taxon>Bacillati</taxon>
        <taxon>Bacillota</taxon>
        <taxon>Clostridia</taxon>
        <taxon>Eubacteriales</taxon>
        <taxon>Clostridiaceae</taxon>
        <taxon>Clostridium</taxon>
    </lineage>
</organism>
<name>R9C6E1_9CLOT</name>
<dbReference type="RefSeq" id="WP_016207654.1">
    <property type="nucleotide sequence ID" value="NZ_ASRV01000134.1"/>
</dbReference>
<proteinExistence type="predicted"/>
<keyword evidence="2" id="KW-1185">Reference proteome</keyword>
<accession>R9C6E1</accession>
<dbReference type="OrthoDB" id="1938411at2"/>
<evidence type="ECO:0000313" key="1">
    <source>
        <dbReference type="EMBL" id="EOR24929.1"/>
    </source>
</evidence>
<dbReference type="Proteomes" id="UP000013988">
    <property type="component" value="Unassembled WGS sequence"/>
</dbReference>
<evidence type="ECO:0000313" key="2">
    <source>
        <dbReference type="Proteomes" id="UP000013988"/>
    </source>
</evidence>
<dbReference type="EMBL" id="ASRV01000134">
    <property type="protein sequence ID" value="EOR24929.1"/>
    <property type="molecule type" value="Genomic_DNA"/>
</dbReference>
<sequence length="191" mass="21752">MKSNKKLLTIIFIVIIFLLSAKISAYANTSNNFESMGLNSENFIEYINNLSIDKEDIENIIDKGKDLAEDVKDKTSIKEFSLAEILGIYKDATYIANNLNLNIDFSFKDGNFILKEKENNDTIFEGNINELGKYFDFYKNNLDLLAKEVLGSIDNKEIIENIEEVAEDELGILKETSNNNEIISNKIIDNK</sequence>